<keyword evidence="3 7" id="KW-1133">Transmembrane helix</keyword>
<name>A0A9P8HHH5_9HYPO</name>
<feature type="transmembrane region" description="Helical" evidence="7">
    <location>
        <begin position="113"/>
        <end position="130"/>
    </location>
</feature>
<evidence type="ECO:0008006" key="10">
    <source>
        <dbReference type="Google" id="ProtNLM"/>
    </source>
</evidence>
<feature type="compositionally biased region" description="Acidic residues" evidence="6">
    <location>
        <begin position="169"/>
        <end position="179"/>
    </location>
</feature>
<feature type="transmembrane region" description="Helical" evidence="7">
    <location>
        <begin position="194"/>
        <end position="214"/>
    </location>
</feature>
<keyword evidence="9" id="KW-1185">Reference proteome</keyword>
<dbReference type="GO" id="GO:0005741">
    <property type="term" value="C:mitochondrial outer membrane"/>
    <property type="evidence" value="ECO:0007669"/>
    <property type="project" value="TreeGrafter"/>
</dbReference>
<dbReference type="EMBL" id="JAIMJC010000005">
    <property type="protein sequence ID" value="KAH0524937.1"/>
    <property type="molecule type" value="Genomic_DNA"/>
</dbReference>
<evidence type="ECO:0000256" key="6">
    <source>
        <dbReference type="SAM" id="MobiDB-lite"/>
    </source>
</evidence>
<dbReference type="PANTHER" id="PTHR37278:SF1">
    <property type="entry name" value="AUTOPHAGY-RELATED PROTEIN 33-RELATED"/>
    <property type="match status" value="1"/>
</dbReference>
<comment type="caution">
    <text evidence="8">The sequence shown here is derived from an EMBL/GenBank/DDBJ whole genome shotgun (WGS) entry which is preliminary data.</text>
</comment>
<feature type="region of interest" description="Disordered" evidence="6">
    <location>
        <begin position="160"/>
        <end position="179"/>
    </location>
</feature>
<accession>A0A9P8HHH5</accession>
<dbReference type="Proteomes" id="UP000826573">
    <property type="component" value="Unassembled WGS sequence"/>
</dbReference>
<comment type="similarity">
    <text evidence="5">Belongs to the ATG33 family.</text>
</comment>
<evidence type="ECO:0000256" key="2">
    <source>
        <dbReference type="ARBA" id="ARBA00022692"/>
    </source>
</evidence>
<evidence type="ECO:0000313" key="8">
    <source>
        <dbReference type="EMBL" id="KAH0524937.1"/>
    </source>
</evidence>
<evidence type="ECO:0000256" key="7">
    <source>
        <dbReference type="SAM" id="Phobius"/>
    </source>
</evidence>
<dbReference type="GO" id="GO:0016236">
    <property type="term" value="P:macroautophagy"/>
    <property type="evidence" value="ECO:0007669"/>
    <property type="project" value="TreeGrafter"/>
</dbReference>
<evidence type="ECO:0000256" key="5">
    <source>
        <dbReference type="ARBA" id="ARBA00038013"/>
    </source>
</evidence>
<dbReference type="GO" id="GO:0000422">
    <property type="term" value="P:autophagy of mitochondrion"/>
    <property type="evidence" value="ECO:0007669"/>
    <property type="project" value="TreeGrafter"/>
</dbReference>
<evidence type="ECO:0000256" key="3">
    <source>
        <dbReference type="ARBA" id="ARBA00022989"/>
    </source>
</evidence>
<sequence>MAPTFCFLQGTLIATTHTPTLHAIRLIIMAKGISVLKFVGTVSLGLLTGVSYTVSTVTLPTLLQLPSSSSAAHALTSLQSSLRLPVLALSSLAAAPLFLSFVCSPRYARHPYLFYTSILAVLSVVVPGYLPQPAATASKPTSARKATSSRARMEASYEVLGDSHSEGDLPSESELEDVNGEEVRANVEGTARAYLVKTGFAAAAFVLSVVGLWGDGAPRTVRYY</sequence>
<evidence type="ECO:0000256" key="1">
    <source>
        <dbReference type="ARBA" id="ARBA00004141"/>
    </source>
</evidence>
<dbReference type="PANTHER" id="PTHR37278">
    <property type="entry name" value="AUTOPHAGY-RELATED PROTEIN 33-RELATED"/>
    <property type="match status" value="1"/>
</dbReference>
<protein>
    <recommendedName>
        <fullName evidence="10">Autophagy-related protein 33</fullName>
    </recommendedName>
</protein>
<keyword evidence="2 7" id="KW-0812">Transmembrane</keyword>
<dbReference type="AlphaFoldDB" id="A0A9P8HHH5"/>
<reference evidence="8 9" key="1">
    <citation type="submission" date="2021-08" db="EMBL/GenBank/DDBJ databases">
        <title>The highly contiguous genome resource for Trichoderma semiorbis FJ059, a fungal antagonistic to plant pathogens.</title>
        <authorList>
            <person name="Liu T."/>
        </authorList>
    </citation>
    <scope>NUCLEOTIDE SEQUENCE [LARGE SCALE GENOMIC DNA]</scope>
    <source>
        <strain evidence="8 9">FJ059</strain>
    </source>
</reference>
<feature type="transmembrane region" description="Helical" evidence="7">
    <location>
        <begin position="84"/>
        <end position="107"/>
    </location>
</feature>
<evidence type="ECO:0000313" key="9">
    <source>
        <dbReference type="Proteomes" id="UP000826573"/>
    </source>
</evidence>
<dbReference type="InterPro" id="IPR051668">
    <property type="entry name" value="ATG33"/>
</dbReference>
<comment type="subcellular location">
    <subcellularLocation>
        <location evidence="1">Membrane</location>
        <topology evidence="1">Multi-pass membrane protein</topology>
    </subcellularLocation>
</comment>
<proteinExistence type="inferred from homology"/>
<evidence type="ECO:0000256" key="4">
    <source>
        <dbReference type="ARBA" id="ARBA00023136"/>
    </source>
</evidence>
<keyword evidence="4 7" id="KW-0472">Membrane</keyword>
<gene>
    <name evidence="8" type="ORF">TsFJ059_007375</name>
</gene>
<feature type="transmembrane region" description="Helical" evidence="7">
    <location>
        <begin position="39"/>
        <end position="63"/>
    </location>
</feature>
<organism evidence="8 9">
    <name type="scientific">Trichoderma semiorbis</name>
    <dbReference type="NCBI Taxonomy" id="1491008"/>
    <lineage>
        <taxon>Eukaryota</taxon>
        <taxon>Fungi</taxon>
        <taxon>Dikarya</taxon>
        <taxon>Ascomycota</taxon>
        <taxon>Pezizomycotina</taxon>
        <taxon>Sordariomycetes</taxon>
        <taxon>Hypocreomycetidae</taxon>
        <taxon>Hypocreales</taxon>
        <taxon>Hypocreaceae</taxon>
        <taxon>Trichoderma</taxon>
    </lineage>
</organism>